<sequence>MNSKGSSIRGFGQRSLSSSFVFKCSSGFKDSERDLECKPSERKSRISFSDFLDRKLNKTPVSAKTVQAKQKPFSSLLGDKDSAAPVNQPVGSIDEAIFEQFKHNKNETKDCDGSNQGDEIEESARADDQESRKRRCPFNVSYKGGFETHDTPRYMVVLGDDPKPKQNGRRQREKFIVEKKPRITFNHYANGRGWWDCDMEGVDSEEVGCSEVWEGMGSTTLGGLEWH</sequence>
<accession>A0A9Q0KE79</accession>
<comment type="caution">
    <text evidence="2">The sequence shown here is derived from an EMBL/GenBank/DDBJ whole genome shotgun (WGS) entry which is preliminary data.</text>
</comment>
<evidence type="ECO:0000256" key="1">
    <source>
        <dbReference type="SAM" id="MobiDB-lite"/>
    </source>
</evidence>
<evidence type="ECO:0000313" key="3">
    <source>
        <dbReference type="Proteomes" id="UP001141806"/>
    </source>
</evidence>
<protein>
    <submittedName>
        <fullName evidence="2">Uncharacterized protein</fullName>
    </submittedName>
</protein>
<feature type="region of interest" description="Disordered" evidence="1">
    <location>
        <begin position="104"/>
        <end position="132"/>
    </location>
</feature>
<dbReference type="AlphaFoldDB" id="A0A9Q0KE79"/>
<dbReference type="PANTHER" id="PTHR38382">
    <property type="entry name" value="RNA-BINDING PROTEIN"/>
    <property type="match status" value="1"/>
</dbReference>
<feature type="region of interest" description="Disordered" evidence="1">
    <location>
        <begin position="62"/>
        <end position="88"/>
    </location>
</feature>
<keyword evidence="3" id="KW-1185">Reference proteome</keyword>
<dbReference type="PANTHER" id="PTHR38382:SF1">
    <property type="entry name" value="RNA-BINDING PROTEIN"/>
    <property type="match status" value="1"/>
</dbReference>
<name>A0A9Q0KE79_9MAGN</name>
<feature type="compositionally biased region" description="Basic and acidic residues" evidence="1">
    <location>
        <begin position="122"/>
        <end position="131"/>
    </location>
</feature>
<evidence type="ECO:0000313" key="2">
    <source>
        <dbReference type="EMBL" id="KAJ4968948.1"/>
    </source>
</evidence>
<organism evidence="2 3">
    <name type="scientific">Protea cynaroides</name>
    <dbReference type="NCBI Taxonomy" id="273540"/>
    <lineage>
        <taxon>Eukaryota</taxon>
        <taxon>Viridiplantae</taxon>
        <taxon>Streptophyta</taxon>
        <taxon>Embryophyta</taxon>
        <taxon>Tracheophyta</taxon>
        <taxon>Spermatophyta</taxon>
        <taxon>Magnoliopsida</taxon>
        <taxon>Proteales</taxon>
        <taxon>Proteaceae</taxon>
        <taxon>Protea</taxon>
    </lineage>
</organism>
<gene>
    <name evidence="2" type="ORF">NE237_015649</name>
</gene>
<dbReference type="EMBL" id="JAMYWD010000006">
    <property type="protein sequence ID" value="KAJ4968948.1"/>
    <property type="molecule type" value="Genomic_DNA"/>
</dbReference>
<dbReference type="OrthoDB" id="753880at2759"/>
<dbReference type="Proteomes" id="UP001141806">
    <property type="component" value="Unassembled WGS sequence"/>
</dbReference>
<proteinExistence type="predicted"/>
<reference evidence="2" key="1">
    <citation type="journal article" date="2023" name="Plant J.">
        <title>The genome of the king protea, Protea cynaroides.</title>
        <authorList>
            <person name="Chang J."/>
            <person name="Duong T.A."/>
            <person name="Schoeman C."/>
            <person name="Ma X."/>
            <person name="Roodt D."/>
            <person name="Barker N."/>
            <person name="Li Z."/>
            <person name="Van de Peer Y."/>
            <person name="Mizrachi E."/>
        </authorList>
    </citation>
    <scope>NUCLEOTIDE SEQUENCE</scope>
    <source>
        <tissue evidence="2">Young leaves</tissue>
    </source>
</reference>